<dbReference type="RefSeq" id="WP_092460125.1">
    <property type="nucleotide sequence ID" value="NZ_FPCJ01000001.1"/>
</dbReference>
<protein>
    <recommendedName>
        <fullName evidence="3">DinB superfamily protein</fullName>
    </recommendedName>
</protein>
<dbReference type="Gene3D" id="1.20.120.450">
    <property type="entry name" value="dinb family like domain"/>
    <property type="match status" value="1"/>
</dbReference>
<gene>
    <name evidence="1" type="ORF">SAMN05660895_1936</name>
</gene>
<accession>A0A1I7NHU1</accession>
<evidence type="ECO:0000313" key="2">
    <source>
        <dbReference type="Proteomes" id="UP000199537"/>
    </source>
</evidence>
<dbReference type="OrthoDB" id="68731at2"/>
<keyword evidence="2" id="KW-1185">Reference proteome</keyword>
<evidence type="ECO:0000313" key="1">
    <source>
        <dbReference type="EMBL" id="SFV34217.1"/>
    </source>
</evidence>
<dbReference type="STRING" id="1393122.SAMN05660895_1936"/>
<reference evidence="2" key="1">
    <citation type="submission" date="2016-10" db="EMBL/GenBank/DDBJ databases">
        <authorList>
            <person name="Varghese N."/>
            <person name="Submissions S."/>
        </authorList>
    </citation>
    <scope>NUCLEOTIDE SEQUENCE [LARGE SCALE GENOMIC DNA]</scope>
    <source>
        <strain evidence="2">DSM 14807</strain>
    </source>
</reference>
<proteinExistence type="predicted"/>
<sequence length="168" mass="19896">MNLADAFLDSIRARFQMYRDLAEKTFEQLNNEDFYYRPDPGSNSIAILIQHMAGNLRSRFTDFLNSDGEKPWRNRDQEFEDQHLDRNELMQQWQQGWKCLFDALDNLKEQDLVKHVTIRDEPLTVIDALHRQLAHHAYHVGQIVYLAKVLKKNRWKTLSVPRKNSPSA</sequence>
<evidence type="ECO:0008006" key="3">
    <source>
        <dbReference type="Google" id="ProtNLM"/>
    </source>
</evidence>
<dbReference type="InterPro" id="IPR011466">
    <property type="entry name" value="DUF1572"/>
</dbReference>
<name>A0A1I7NHU1_9BACT</name>
<dbReference type="AlphaFoldDB" id="A0A1I7NHU1"/>
<organism evidence="1 2">
    <name type="scientific">Thermoflavifilum thermophilum</name>
    <dbReference type="NCBI Taxonomy" id="1393122"/>
    <lineage>
        <taxon>Bacteria</taxon>
        <taxon>Pseudomonadati</taxon>
        <taxon>Bacteroidota</taxon>
        <taxon>Chitinophagia</taxon>
        <taxon>Chitinophagales</taxon>
        <taxon>Chitinophagaceae</taxon>
        <taxon>Thermoflavifilum</taxon>
    </lineage>
</organism>
<dbReference type="EMBL" id="FPCJ01000001">
    <property type="protein sequence ID" value="SFV34217.1"/>
    <property type="molecule type" value="Genomic_DNA"/>
</dbReference>
<dbReference type="SUPFAM" id="SSF109854">
    <property type="entry name" value="DinB/YfiT-like putative metalloenzymes"/>
    <property type="match status" value="1"/>
</dbReference>
<dbReference type="InterPro" id="IPR034660">
    <property type="entry name" value="DinB/YfiT-like"/>
</dbReference>
<dbReference type="Proteomes" id="UP000199537">
    <property type="component" value="Unassembled WGS sequence"/>
</dbReference>
<dbReference type="Pfam" id="PF07609">
    <property type="entry name" value="DUF1572"/>
    <property type="match status" value="1"/>
</dbReference>